<evidence type="ECO:0008006" key="6">
    <source>
        <dbReference type="Google" id="ProtNLM"/>
    </source>
</evidence>
<dbReference type="Gene3D" id="3.90.25.10">
    <property type="entry name" value="UDP-galactose 4-epimerase, domain 1"/>
    <property type="match status" value="1"/>
</dbReference>
<keyword evidence="1" id="KW-1133">Transmembrane helix</keyword>
<evidence type="ECO:0000313" key="5">
    <source>
        <dbReference type="Proteomes" id="UP000626092"/>
    </source>
</evidence>
<dbReference type="Gene3D" id="3.40.50.720">
    <property type="entry name" value="NAD(P)-binding Rossmann-like Domain"/>
    <property type="match status" value="1"/>
</dbReference>
<dbReference type="Pfam" id="PF01370">
    <property type="entry name" value="Epimerase"/>
    <property type="match status" value="1"/>
</dbReference>
<dbReference type="InterPro" id="IPR025315">
    <property type="entry name" value="DUF4220"/>
</dbReference>
<dbReference type="Proteomes" id="UP000626092">
    <property type="component" value="Unassembled WGS sequence"/>
</dbReference>
<name>A0A834LW52_RHOSS</name>
<reference evidence="4" key="1">
    <citation type="submission" date="2019-11" db="EMBL/GenBank/DDBJ databases">
        <authorList>
            <person name="Liu Y."/>
            <person name="Hou J."/>
            <person name="Li T.-Q."/>
            <person name="Guan C.-H."/>
            <person name="Wu X."/>
            <person name="Wu H.-Z."/>
            <person name="Ling F."/>
            <person name="Zhang R."/>
            <person name="Shi X.-G."/>
            <person name="Ren J.-P."/>
            <person name="Chen E.-F."/>
            <person name="Sun J.-M."/>
        </authorList>
    </citation>
    <scope>NUCLEOTIDE SEQUENCE</scope>
    <source>
        <strain evidence="4">Adult_tree_wgs_1</strain>
        <tissue evidence="4">Leaves</tissue>
    </source>
</reference>
<organism evidence="4 5">
    <name type="scientific">Rhododendron simsii</name>
    <name type="common">Sims's rhododendron</name>
    <dbReference type="NCBI Taxonomy" id="118357"/>
    <lineage>
        <taxon>Eukaryota</taxon>
        <taxon>Viridiplantae</taxon>
        <taxon>Streptophyta</taxon>
        <taxon>Embryophyta</taxon>
        <taxon>Tracheophyta</taxon>
        <taxon>Spermatophyta</taxon>
        <taxon>Magnoliopsida</taxon>
        <taxon>eudicotyledons</taxon>
        <taxon>Gunneridae</taxon>
        <taxon>Pentapetalae</taxon>
        <taxon>asterids</taxon>
        <taxon>Ericales</taxon>
        <taxon>Ericaceae</taxon>
        <taxon>Ericoideae</taxon>
        <taxon>Rhodoreae</taxon>
        <taxon>Rhododendron</taxon>
    </lineage>
</organism>
<keyword evidence="1" id="KW-0472">Membrane</keyword>
<dbReference type="Pfam" id="PF13968">
    <property type="entry name" value="DUF4220"/>
    <property type="match status" value="2"/>
</dbReference>
<gene>
    <name evidence="4" type="ORF">RHSIM_Rhsim01G0021500</name>
</gene>
<evidence type="ECO:0000313" key="4">
    <source>
        <dbReference type="EMBL" id="KAF7154165.1"/>
    </source>
</evidence>
<evidence type="ECO:0000256" key="1">
    <source>
        <dbReference type="SAM" id="Phobius"/>
    </source>
</evidence>
<feature type="transmembrane region" description="Helical" evidence="1">
    <location>
        <begin position="56"/>
        <end position="76"/>
    </location>
</feature>
<dbReference type="EMBL" id="WJXA01000001">
    <property type="protein sequence ID" value="KAF7154165.1"/>
    <property type="molecule type" value="Genomic_DNA"/>
</dbReference>
<protein>
    <recommendedName>
        <fullName evidence="6">DUF4220 domain-containing protein</fullName>
    </recommendedName>
</protein>
<feature type="transmembrane region" description="Helical" evidence="1">
    <location>
        <begin position="205"/>
        <end position="223"/>
    </location>
</feature>
<evidence type="ECO:0000259" key="3">
    <source>
        <dbReference type="Pfam" id="PF13968"/>
    </source>
</evidence>
<feature type="transmembrane region" description="Helical" evidence="1">
    <location>
        <begin position="243"/>
        <end position="270"/>
    </location>
</feature>
<dbReference type="OrthoDB" id="1689146at2759"/>
<comment type="caution">
    <text evidence="4">The sequence shown here is derived from an EMBL/GenBank/DDBJ whole genome shotgun (WGS) entry which is preliminary data.</text>
</comment>
<accession>A0A834LW52</accession>
<keyword evidence="1" id="KW-0812">Transmembrane</keyword>
<dbReference type="PANTHER" id="PTHR31325">
    <property type="entry name" value="OS01G0798800 PROTEIN-RELATED"/>
    <property type="match status" value="1"/>
</dbReference>
<feature type="domain" description="DUF4220" evidence="3">
    <location>
        <begin position="161"/>
        <end position="311"/>
    </location>
</feature>
<feature type="domain" description="NAD-dependent epimerase/dehydratase" evidence="2">
    <location>
        <begin position="544"/>
        <end position="595"/>
    </location>
</feature>
<sequence length="599" mass="69943">MGSSNWVATVALGKLSDAQDDRKKSNVLWVIWAPLLLLHLGGPDTITAYSLEDNQLWMRHLLGLVVQLFVAIYVILMSWKNSWFSFMSIPALIAGIIKCGERTWVLKSVSGDKYIHRVPLGGLGGKYPTEGHDYVRVLVAAHEHLMEFMQYLENEGRTHFWHSNWQDMEDNILWDTLEVHMGLMFDLFYTKAAVIYSKEGFIRRCISFGCTVTVLLALIFRILHLKSREEDDDEENYWHEIDIAITGVLTVGALALEIYAATVIFSSNWGMLWLIKQGRREWVTWLSQRFPWLFNKKKNWSQMMGQFDLLGYLLKFQDREILSPSSKIIRKVLGHNYVDKWNRYLHKTAYPVHPLVYNAILELRYEFGSRKDSRISDTLTYHEMNEIWAIVRYPDKSDTFLWLVKCVHLATEICYRLEMEWDAGRPSGSDSSLWKQNREVSKVLSDYMMYLVIMHPSLLPNAGSSRRLGPKLFDKKRLIGDARDINSACHYLLRRERGERVFDQESRIVERLKGKEKAQRWEIIKQLWLRTLLSATRGARGVGYRFQYGWDAILAMPTNLYGPNDNFHPENSHVLPGLMRRLHEAKVLGKEVVVWRWAC</sequence>
<evidence type="ECO:0000259" key="2">
    <source>
        <dbReference type="Pfam" id="PF01370"/>
    </source>
</evidence>
<dbReference type="AlphaFoldDB" id="A0A834LW52"/>
<proteinExistence type="predicted"/>
<dbReference type="InterPro" id="IPR001509">
    <property type="entry name" value="Epimerase_deHydtase"/>
</dbReference>
<feature type="domain" description="DUF4220" evidence="3">
    <location>
        <begin position="3"/>
        <end position="117"/>
    </location>
</feature>
<keyword evidence="5" id="KW-1185">Reference proteome</keyword>
<feature type="transmembrane region" description="Helical" evidence="1">
    <location>
        <begin position="28"/>
        <end position="49"/>
    </location>
</feature>